<dbReference type="RefSeq" id="WP_097196963.1">
    <property type="nucleotide sequence ID" value="NZ_OBQI01000007.1"/>
</dbReference>
<evidence type="ECO:0000259" key="3">
    <source>
        <dbReference type="Pfam" id="PF14461"/>
    </source>
</evidence>
<reference evidence="5" key="1">
    <citation type="submission" date="2017-08" db="EMBL/GenBank/DDBJ databases">
        <authorList>
            <person name="Varghese N."/>
            <person name="Submissions S."/>
        </authorList>
    </citation>
    <scope>NUCLEOTIDE SEQUENCE [LARGE SCALE GENOMIC DNA]</scope>
    <source>
        <strain evidence="5">DSM 4725</strain>
    </source>
</reference>
<dbReference type="PANTHER" id="PTHR10953:SF102">
    <property type="entry name" value="ADENYLYLTRANSFERASE AND SULFURTRANSFERASE MOCS3"/>
    <property type="match status" value="1"/>
</dbReference>
<feature type="region of interest" description="Disordered" evidence="1">
    <location>
        <begin position="302"/>
        <end position="321"/>
    </location>
</feature>
<evidence type="ECO:0000256" key="1">
    <source>
        <dbReference type="SAM" id="MobiDB-lite"/>
    </source>
</evidence>
<dbReference type="GO" id="GO:0005737">
    <property type="term" value="C:cytoplasm"/>
    <property type="evidence" value="ECO:0007669"/>
    <property type="project" value="TreeGrafter"/>
</dbReference>
<dbReference type="Pfam" id="PF14461">
    <property type="entry name" value="Prok-E2_B"/>
    <property type="match status" value="1"/>
</dbReference>
<dbReference type="GO" id="GO:0008641">
    <property type="term" value="F:ubiquitin-like modifier activating enzyme activity"/>
    <property type="evidence" value="ECO:0007669"/>
    <property type="project" value="InterPro"/>
</dbReference>
<dbReference type="InterPro" id="IPR035985">
    <property type="entry name" value="Ubiquitin-activating_enz"/>
</dbReference>
<protein>
    <submittedName>
        <fullName evidence="4">E2 family protein B</fullName>
    </submittedName>
</protein>
<dbReference type="SUPFAM" id="SSF69572">
    <property type="entry name" value="Activating enzymes of the ubiquitin-like proteins"/>
    <property type="match status" value="1"/>
</dbReference>
<dbReference type="InterPro" id="IPR000594">
    <property type="entry name" value="ThiF_NAD_FAD-bd"/>
</dbReference>
<dbReference type="OrthoDB" id="8773615at2"/>
<accession>A0A285VG31</accession>
<sequence length="610" mass="65500">MSTPLWETEFPGRLEHELICLEAAGIRYDIDDAAGRLGVLQLRVTAIGDRVVDLTVTFPDLYPFVRPSVRLTADQLEPMAHHAHPFSGDLCLIGRSTALWHTDDTLAWLLTNQLPKTVQAGQATATSADEVEALTGVEEAQAEPWTDYYSCFDEGSMLLVDSGWTLPTTSTHGTLGLRLSRLDLAGVDAVQDAGLLHGAVFTVSDGRGQVLCSLSGQNPDRFPRPVTGRWARLDASVRGNTPEAFVTELKRAAPQLLDGAWQPAPVEGWELQVFGLTFPEERVHRGTGDGWVFLVRLRPAGGRPRQQAKRGRGQRGLPSAGGRITTHVIRAGYAGQPDMAARVPELTGLHDRHIAVFGVGALGSTVTEHLARAGIGQLTVVDRDHLEPGNLVRHAARLDMAGWNKAFAASQIALSVAPDITVNVIPYAIGAPRTDPQPDHRNEIDAWIELIDKVDLVLDCTAEKGLQQALAWLARRRRKPYLAASATNGGWGGRVTRLSPVSGTACWYCLEYGLHGESIPSLAAAPDGSGVQPVGCADPTFAGSGFDLAEVALHAVRVAVATLQQGRPGGYPDSGHDVHVLALRTSDGTPIPPTWTGLELPVHPLCRGDH</sequence>
<organism evidence="4 5">
    <name type="scientific">Blastococcus aggregatus</name>
    <dbReference type="NCBI Taxonomy" id="38502"/>
    <lineage>
        <taxon>Bacteria</taxon>
        <taxon>Bacillati</taxon>
        <taxon>Actinomycetota</taxon>
        <taxon>Actinomycetes</taxon>
        <taxon>Geodermatophilales</taxon>
        <taxon>Geodermatophilaceae</taxon>
        <taxon>Blastococcus</taxon>
    </lineage>
</organism>
<feature type="domain" description="Prokaryotic E2 family B" evidence="3">
    <location>
        <begin position="35"/>
        <end position="150"/>
    </location>
</feature>
<evidence type="ECO:0000313" key="5">
    <source>
        <dbReference type="Proteomes" id="UP000219435"/>
    </source>
</evidence>
<dbReference type="GO" id="GO:0016779">
    <property type="term" value="F:nucleotidyltransferase activity"/>
    <property type="evidence" value="ECO:0007669"/>
    <property type="project" value="TreeGrafter"/>
</dbReference>
<keyword evidence="5" id="KW-1185">Reference proteome</keyword>
<dbReference type="AlphaFoldDB" id="A0A285VG31"/>
<feature type="domain" description="THIF-type NAD/FAD binding fold" evidence="2">
    <location>
        <begin position="347"/>
        <end position="510"/>
    </location>
</feature>
<gene>
    <name evidence="4" type="ORF">SAMN05660748_4243</name>
</gene>
<dbReference type="GO" id="GO:0004792">
    <property type="term" value="F:thiosulfate-cyanide sulfurtransferase activity"/>
    <property type="evidence" value="ECO:0007669"/>
    <property type="project" value="TreeGrafter"/>
</dbReference>
<name>A0A285VG31_9ACTN</name>
<dbReference type="Proteomes" id="UP000219435">
    <property type="component" value="Unassembled WGS sequence"/>
</dbReference>
<dbReference type="PANTHER" id="PTHR10953">
    <property type="entry name" value="UBIQUITIN-ACTIVATING ENZYME E1"/>
    <property type="match status" value="1"/>
</dbReference>
<dbReference type="Pfam" id="PF00899">
    <property type="entry name" value="ThiF"/>
    <property type="match status" value="1"/>
</dbReference>
<dbReference type="InterPro" id="IPR032701">
    <property type="entry name" value="Prok-E2_B_dom"/>
</dbReference>
<dbReference type="Gene3D" id="3.40.50.720">
    <property type="entry name" value="NAD(P)-binding Rossmann-like Domain"/>
    <property type="match status" value="1"/>
</dbReference>
<dbReference type="GO" id="GO:0032446">
    <property type="term" value="P:protein modification by small protein conjugation"/>
    <property type="evidence" value="ECO:0007669"/>
    <property type="project" value="TreeGrafter"/>
</dbReference>
<dbReference type="EMBL" id="OBQI01000007">
    <property type="protein sequence ID" value="SOC52923.1"/>
    <property type="molecule type" value="Genomic_DNA"/>
</dbReference>
<evidence type="ECO:0000259" key="2">
    <source>
        <dbReference type="Pfam" id="PF00899"/>
    </source>
</evidence>
<evidence type="ECO:0000313" key="4">
    <source>
        <dbReference type="EMBL" id="SOC52923.1"/>
    </source>
</evidence>
<proteinExistence type="predicted"/>
<dbReference type="InterPro" id="IPR045886">
    <property type="entry name" value="ThiF/MoeB/HesA"/>
</dbReference>